<evidence type="ECO:0000259" key="4">
    <source>
        <dbReference type="Pfam" id="PF16187"/>
    </source>
</evidence>
<protein>
    <submittedName>
        <fullName evidence="5">Putative transmembrane protein</fullName>
    </submittedName>
</protein>
<dbReference type="Pfam" id="PF16187">
    <property type="entry name" value="Peptidase_M16_M"/>
    <property type="match status" value="1"/>
</dbReference>
<dbReference type="EMBL" id="AHZU02001053">
    <property type="protein sequence ID" value="KFG37012.1"/>
    <property type="molecule type" value="Genomic_DNA"/>
</dbReference>
<dbReference type="GO" id="GO:0005829">
    <property type="term" value="C:cytosol"/>
    <property type="evidence" value="ECO:0007669"/>
    <property type="project" value="TreeGrafter"/>
</dbReference>
<accession>A0A086JXZ4</accession>
<dbReference type="GO" id="GO:0051603">
    <property type="term" value="P:proteolysis involved in protein catabolic process"/>
    <property type="evidence" value="ECO:0007669"/>
    <property type="project" value="TreeGrafter"/>
</dbReference>
<dbReference type="VEuPathDB" id="ToxoDB:TGDOM2_314850"/>
<dbReference type="GO" id="GO:0005739">
    <property type="term" value="C:mitochondrion"/>
    <property type="evidence" value="ECO:0007669"/>
    <property type="project" value="TreeGrafter"/>
</dbReference>
<name>A0A086JXZ4_TOXGO</name>
<dbReference type="PANTHER" id="PTHR43690">
    <property type="entry name" value="NARDILYSIN"/>
    <property type="match status" value="1"/>
</dbReference>
<feature type="region of interest" description="Disordered" evidence="2">
    <location>
        <begin position="1151"/>
        <end position="1201"/>
    </location>
</feature>
<keyword evidence="3" id="KW-0472">Membrane</keyword>
<dbReference type="GO" id="GO:0043171">
    <property type="term" value="P:peptide catabolic process"/>
    <property type="evidence" value="ECO:0007669"/>
    <property type="project" value="TreeGrafter"/>
</dbReference>
<dbReference type="PANTHER" id="PTHR43690:SF18">
    <property type="entry name" value="INSULIN-DEGRADING ENZYME-RELATED"/>
    <property type="match status" value="1"/>
</dbReference>
<feature type="compositionally biased region" description="Basic and acidic residues" evidence="2">
    <location>
        <begin position="821"/>
        <end position="843"/>
    </location>
</feature>
<feature type="region of interest" description="Disordered" evidence="2">
    <location>
        <begin position="1970"/>
        <end position="2007"/>
    </location>
</feature>
<feature type="compositionally biased region" description="Basic and acidic residues" evidence="2">
    <location>
        <begin position="305"/>
        <end position="314"/>
    </location>
</feature>
<feature type="compositionally biased region" description="Basic and acidic residues" evidence="2">
    <location>
        <begin position="1970"/>
        <end position="1997"/>
    </location>
</feature>
<feature type="compositionally biased region" description="Polar residues" evidence="2">
    <location>
        <begin position="1895"/>
        <end position="1904"/>
    </location>
</feature>
<dbReference type="SUPFAM" id="SSF63411">
    <property type="entry name" value="LuxS/MPP-like metallohydrolase"/>
    <property type="match status" value="3"/>
</dbReference>
<feature type="region of interest" description="Disordered" evidence="2">
    <location>
        <begin position="1371"/>
        <end position="1390"/>
    </location>
</feature>
<comment type="caution">
    <text evidence="5">The sequence shown here is derived from an EMBL/GenBank/DDBJ whole genome shotgun (WGS) entry which is preliminary data.</text>
</comment>
<feature type="region of interest" description="Disordered" evidence="2">
    <location>
        <begin position="252"/>
        <end position="314"/>
    </location>
</feature>
<feature type="compositionally biased region" description="Polar residues" evidence="2">
    <location>
        <begin position="802"/>
        <end position="816"/>
    </location>
</feature>
<dbReference type="GO" id="GO:0046872">
    <property type="term" value="F:metal ion binding"/>
    <property type="evidence" value="ECO:0007669"/>
    <property type="project" value="UniProtKB-KW"/>
</dbReference>
<organism evidence="5 6">
    <name type="scientific">Toxoplasma gondii GAB2-2007-GAL-DOM2</name>
    <dbReference type="NCBI Taxonomy" id="1130820"/>
    <lineage>
        <taxon>Eukaryota</taxon>
        <taxon>Sar</taxon>
        <taxon>Alveolata</taxon>
        <taxon>Apicomplexa</taxon>
        <taxon>Conoidasida</taxon>
        <taxon>Coccidia</taxon>
        <taxon>Eucoccidiorida</taxon>
        <taxon>Eimeriorina</taxon>
        <taxon>Sarcocystidae</taxon>
        <taxon>Toxoplasma</taxon>
    </lineage>
</organism>
<feature type="compositionally biased region" description="Basic and acidic residues" evidence="2">
    <location>
        <begin position="1793"/>
        <end position="1806"/>
    </location>
</feature>
<dbReference type="InterPro" id="IPR032632">
    <property type="entry name" value="Peptidase_M16_M"/>
</dbReference>
<reference evidence="5 6" key="1">
    <citation type="submission" date="2014-02" db="EMBL/GenBank/DDBJ databases">
        <authorList>
            <person name="Sibley D."/>
            <person name="Venepally P."/>
            <person name="Karamycheva S."/>
            <person name="Hadjithomas M."/>
            <person name="Khan A."/>
            <person name="Brunk B."/>
            <person name="Roos D."/>
            <person name="Caler E."/>
            <person name="Lorenzi H."/>
        </authorList>
    </citation>
    <scope>NUCLEOTIDE SEQUENCE [LARGE SCALE GENOMIC DNA]</scope>
    <source>
        <strain evidence="5 6">GAB2-2007-GAL-DOM2</strain>
    </source>
</reference>
<feature type="region of interest" description="Disordered" evidence="2">
    <location>
        <begin position="1592"/>
        <end position="1629"/>
    </location>
</feature>
<evidence type="ECO:0000256" key="2">
    <source>
        <dbReference type="SAM" id="MobiDB-lite"/>
    </source>
</evidence>
<evidence type="ECO:0000313" key="6">
    <source>
        <dbReference type="Proteomes" id="UP000028837"/>
    </source>
</evidence>
<proteinExistence type="predicted"/>
<feature type="region of interest" description="Disordered" evidence="2">
    <location>
        <begin position="1272"/>
        <end position="1292"/>
    </location>
</feature>
<feature type="region of interest" description="Disordered" evidence="2">
    <location>
        <begin position="1787"/>
        <end position="1818"/>
    </location>
</feature>
<keyword evidence="3 5" id="KW-0812">Transmembrane</keyword>
<gene>
    <name evidence="5" type="ORF">TGDOM2_314850</name>
</gene>
<feature type="compositionally biased region" description="Basic and acidic residues" evidence="2">
    <location>
        <begin position="791"/>
        <end position="801"/>
    </location>
</feature>
<dbReference type="GO" id="GO:0004222">
    <property type="term" value="F:metalloendopeptidase activity"/>
    <property type="evidence" value="ECO:0007669"/>
    <property type="project" value="TreeGrafter"/>
</dbReference>
<evidence type="ECO:0000256" key="1">
    <source>
        <dbReference type="ARBA" id="ARBA00022723"/>
    </source>
</evidence>
<evidence type="ECO:0000256" key="3">
    <source>
        <dbReference type="SAM" id="Phobius"/>
    </source>
</evidence>
<feature type="domain" description="Peptidase M16 middle/third" evidence="4">
    <location>
        <begin position="1021"/>
        <end position="1138"/>
    </location>
</feature>
<keyword evidence="1" id="KW-0479">Metal-binding</keyword>
<feature type="region of interest" description="Disordered" evidence="2">
    <location>
        <begin position="414"/>
        <end position="452"/>
    </location>
</feature>
<feature type="region of interest" description="Disordered" evidence="2">
    <location>
        <begin position="1833"/>
        <end position="1926"/>
    </location>
</feature>
<keyword evidence="3" id="KW-1133">Transmembrane helix</keyword>
<feature type="compositionally biased region" description="Basic and acidic residues" evidence="2">
    <location>
        <begin position="421"/>
        <end position="445"/>
    </location>
</feature>
<feature type="transmembrane region" description="Helical" evidence="3">
    <location>
        <begin position="21"/>
        <end position="39"/>
    </location>
</feature>
<feature type="compositionally biased region" description="Basic and acidic residues" evidence="2">
    <location>
        <begin position="765"/>
        <end position="782"/>
    </location>
</feature>
<dbReference type="OrthoDB" id="331318at2759"/>
<sequence length="2174" mass="236094">MFLAERKTPLAGVSPLASGRVLVVLVIGTVTGVSLWPMFRGAWKDVPVCRSVEADHCHLRFVSLLALRFVSRLLSLLSAYCVFCPLVVSASSSSSPLSRGAPSSRKAPLVFSTEISSRASNPASDLFGGPASDAQARGCLRRSIPEAVALRAKSASPLFSLFSRLEMALVDTLALVPSLAALASPSPPSPSPGRPGVSVPPRPLLKRSSSLVVLGLLVHLLSGSPGVAPVDVLRSFDRLFLAEAAQLLRDDVEAQSSTNRRKSAVADPDDWETQRREWRYPQARGPAETGSSVPPGDSFGAGAQRQRENGDPVHTHSLRAPFVLEGNEIPAPRSDHRFRRFVRLANGMEILILVDPLQLRSAPSHVSLSVAGGFLHDPAHLPGLATLSGHLIFNNYVPVSSALSAASLAGGVGSEQKSLGRRAESRNRRGEGGRDPEQEQGREEPSSDSESGGMFPSLDAFLFAHDAAEPLHFSTGEFASALSYSLPTPALAASLAELKHILLHPNITDASVGVGVVQLLQQQQKQVQKRKSEPYWRKASILKNHVFNPAHKTSRFHVGSTDLIFLLLHHQQEAAARTAVEGSGRGAGSGREAKDPVFERVSLPMFQHVNVWLKNEDIPSLVWEWHKRFYVANAFKLVVSTPGSQRDLDRLTDQIQRLFDPLPSNPALEHAFTCKADAETPFFASAQEAEAFAHQELEASMRATAHSRRGNKRDRAEKCQRRGTGRASEGPEESAGVLEEGDRNRDSSGTFFQPSRVAQVACGPARERPSQGEGDRETRRGPGETAAGRNGSEERRAETSDSRCGSSAEATGQTSCAVADDSAKTKETDDGARKRDDPTEVPVARHCDLRKEILLEPATENEHSVDFVFVFEKPHPKWTVFDAKYVVDVLGSEGPGSLVAHLRKQGLAESIDVEAEESRCYSTLRASVELKDFNMNHTAIMLIGSSLFSYLRFIRESVLDRAFVESRMRMYRLAFDAHVPPLPPRPPLPGALGTIPALLPSSLLQSSLPSSSPGQAGTNFSPQEEVAYLAADLQEILSPARVFTEQWLLEDVGKQSLEHYLDQLTPDNLILMISSPLVVPLCTLVSSFFGIPFAINPLDATQDAAWSALVSLPPERALLLARRTGFSLPPASLFVPETPAHVDHHLGDNAVDRFGQARGGGGRAADEPEAEAGGAETVEPNSRGPARSGADASSLSEEEERVLFSSRQVPRLLAFEDGEESTGLSCSGHCELFHLPYRTPEQNPPRASVTLLLNYAVPSLSLLREDEQATQAETKMGGAKGRTGGEPPLRDTAISPTRYREAVVSLMGLYVATVKEMLHEVTVYASMAEIAFSIEADQYMSTVEIHVEGVSAVIPVLVELIVKGLMAGSPGSPVAGRAPPEGDAGRESPATAVPPLPQVFACRNPWKDACGDFLDLGAFERVKQEKIDELREGAHDLPSCLAEVVFTTLLRDRDWGGRHSKLDVIRHARLRDVEDAGALLKGKLFVQALVAGDMSETAAKRLMSNVSSRLQLSGKPAVEELSWEPVLSMKKMNFPSFVERQIRHRGGRALPAVPRYRWRLAYGSWVESNVCSPFSLSTSPSFELVDEDRLDARQRSESTGKASKAKIDQERGTPKTANGPAKEAPLTHPDGLHGPLLGMSALRIELGVLTDKQLAIAAVLELLLAYPMYRHVCALDGACHSLSFSLRQEPAGVSYFLLDLRTFEVPACVATERAEAWFFTQAGVFSGMFPTRGDASHVSSWTLNSASPGSAESPASQADVALYPSDGETVLLRRDFLKKQYAHNPAIRSVPRKASEAREARGKPEQETSFQERPSGSCAGAACPEAVGRRASFGASEGGTGDAGSAAVSPSGQDDSSEGEAGEREEREEREHAASCSESTHGADRLPRGGVSPDLSGSSCTASRESVDDGSRSGAPGLASAFDPRQHRAFEEPGFFVFLDRDRFQKAKDAAEASFLMLYDWEADHVQRRRRREAERSASGREEDGNDAKRDAKRTENPETEEGEADTFLGRPFIPADIQMFVHEIRKRTYVFARREQVARHIRSLTLEDAREFFLNSVIVAPWLVVELSNLLVPSSSNNFDGFSEPHATSGVGGMMTSGPEACSSSDSFYAERGMPDMTTLDMRSSSNPLWRLRNSWVDVESINGFREATMNAYTLGIPELYRRQGRVSKQQSA</sequence>
<dbReference type="InterPro" id="IPR011249">
    <property type="entry name" value="Metalloenz_LuxS/M16"/>
</dbReference>
<dbReference type="Gene3D" id="3.30.830.10">
    <property type="entry name" value="Metalloenzyme, LuxS/M16 peptidase-like"/>
    <property type="match status" value="3"/>
</dbReference>
<evidence type="ECO:0000313" key="5">
    <source>
        <dbReference type="EMBL" id="KFG37012.1"/>
    </source>
</evidence>
<dbReference type="InterPro" id="IPR050626">
    <property type="entry name" value="Peptidase_M16"/>
</dbReference>
<feature type="compositionally biased region" description="Basic and acidic residues" evidence="2">
    <location>
        <begin position="1861"/>
        <end position="1873"/>
    </location>
</feature>
<feature type="region of interest" description="Disordered" evidence="2">
    <location>
        <begin position="703"/>
        <end position="843"/>
    </location>
</feature>
<dbReference type="Proteomes" id="UP000028837">
    <property type="component" value="Unassembled WGS sequence"/>
</dbReference>